<dbReference type="EMBL" id="BMWP01000013">
    <property type="protein sequence ID" value="GGW36439.1"/>
    <property type="molecule type" value="Genomic_DNA"/>
</dbReference>
<dbReference type="SUPFAM" id="SSF47384">
    <property type="entry name" value="Homodimeric domain of signal transducing histidine kinase"/>
    <property type="match status" value="1"/>
</dbReference>
<keyword evidence="4" id="KW-0808">Transferase</keyword>
<dbReference type="InterPro" id="IPR013655">
    <property type="entry name" value="PAS_fold_3"/>
</dbReference>
<name>A0A918IX47_9FLAO</name>
<keyword evidence="9" id="KW-1185">Reference proteome</keyword>
<evidence type="ECO:0000313" key="9">
    <source>
        <dbReference type="Proteomes" id="UP000634668"/>
    </source>
</evidence>
<dbReference type="Pfam" id="PF08447">
    <property type="entry name" value="PAS_3"/>
    <property type="match status" value="1"/>
</dbReference>
<accession>A0A918IX47</accession>
<dbReference type="PROSITE" id="PS50109">
    <property type="entry name" value="HIS_KIN"/>
    <property type="match status" value="1"/>
</dbReference>
<evidence type="ECO:0000256" key="6">
    <source>
        <dbReference type="SAM" id="Phobius"/>
    </source>
</evidence>
<dbReference type="InterPro" id="IPR036890">
    <property type="entry name" value="HATPase_C_sf"/>
</dbReference>
<proteinExistence type="predicted"/>
<dbReference type="PANTHER" id="PTHR43304">
    <property type="entry name" value="PHYTOCHROME-LIKE PROTEIN CPH1"/>
    <property type="match status" value="1"/>
</dbReference>
<comment type="catalytic activity">
    <reaction evidence="1">
        <text>ATP + protein L-histidine = ADP + protein N-phospho-L-histidine.</text>
        <dbReference type="EC" id="2.7.13.3"/>
    </reaction>
</comment>
<evidence type="ECO:0000256" key="3">
    <source>
        <dbReference type="ARBA" id="ARBA00022553"/>
    </source>
</evidence>
<dbReference type="EC" id="2.7.13.3" evidence="2"/>
<dbReference type="InterPro" id="IPR035965">
    <property type="entry name" value="PAS-like_dom_sf"/>
</dbReference>
<keyword evidence="6" id="KW-0472">Membrane</keyword>
<dbReference type="InterPro" id="IPR052162">
    <property type="entry name" value="Sensor_kinase/Photoreceptor"/>
</dbReference>
<dbReference type="RefSeq" id="WP_026813341.1">
    <property type="nucleotide sequence ID" value="NZ_BMWP01000013.1"/>
</dbReference>
<evidence type="ECO:0000259" key="7">
    <source>
        <dbReference type="PROSITE" id="PS50109"/>
    </source>
</evidence>
<dbReference type="SUPFAM" id="SSF55874">
    <property type="entry name" value="ATPase domain of HSP90 chaperone/DNA topoisomerase II/histidine kinase"/>
    <property type="match status" value="1"/>
</dbReference>
<organism evidence="8 9">
    <name type="scientific">Arenibacter certesii</name>
    <dbReference type="NCBI Taxonomy" id="228955"/>
    <lineage>
        <taxon>Bacteria</taxon>
        <taxon>Pseudomonadati</taxon>
        <taxon>Bacteroidota</taxon>
        <taxon>Flavobacteriia</taxon>
        <taxon>Flavobacteriales</taxon>
        <taxon>Flavobacteriaceae</taxon>
        <taxon>Arenibacter</taxon>
    </lineage>
</organism>
<comment type="caution">
    <text evidence="8">The sequence shown here is derived from an EMBL/GenBank/DDBJ whole genome shotgun (WGS) entry which is preliminary data.</text>
</comment>
<dbReference type="PRINTS" id="PR00344">
    <property type="entry name" value="BCTRLSENSOR"/>
</dbReference>
<dbReference type="Pfam" id="PF02518">
    <property type="entry name" value="HATPase_c"/>
    <property type="match status" value="1"/>
</dbReference>
<evidence type="ECO:0000256" key="2">
    <source>
        <dbReference type="ARBA" id="ARBA00012438"/>
    </source>
</evidence>
<dbReference type="InterPro" id="IPR003594">
    <property type="entry name" value="HATPase_dom"/>
</dbReference>
<keyword evidence="3" id="KW-0597">Phosphoprotein</keyword>
<dbReference type="SMART" id="SM00387">
    <property type="entry name" value="HATPase_c"/>
    <property type="match status" value="1"/>
</dbReference>
<feature type="transmembrane region" description="Helical" evidence="6">
    <location>
        <begin position="137"/>
        <end position="157"/>
    </location>
</feature>
<dbReference type="Proteomes" id="UP000634668">
    <property type="component" value="Unassembled WGS sequence"/>
</dbReference>
<reference evidence="8" key="2">
    <citation type="submission" date="2020-09" db="EMBL/GenBank/DDBJ databases">
        <authorList>
            <person name="Sun Q."/>
            <person name="Kim S."/>
        </authorList>
    </citation>
    <scope>NUCLEOTIDE SEQUENCE</scope>
    <source>
        <strain evidence="8">KCTC 12113</strain>
    </source>
</reference>
<dbReference type="InterPro" id="IPR004358">
    <property type="entry name" value="Sig_transdc_His_kin-like_C"/>
</dbReference>
<dbReference type="Gene3D" id="2.10.70.100">
    <property type="match status" value="1"/>
</dbReference>
<reference evidence="8" key="1">
    <citation type="journal article" date="2014" name="Int. J. Syst. Evol. Microbiol.">
        <title>Complete genome sequence of Corynebacterium casei LMG S-19264T (=DSM 44701T), isolated from a smear-ripened cheese.</title>
        <authorList>
            <consortium name="US DOE Joint Genome Institute (JGI-PGF)"/>
            <person name="Walter F."/>
            <person name="Albersmeier A."/>
            <person name="Kalinowski J."/>
            <person name="Ruckert C."/>
        </authorList>
    </citation>
    <scope>NUCLEOTIDE SEQUENCE</scope>
    <source>
        <strain evidence="8">KCTC 12113</strain>
    </source>
</reference>
<dbReference type="InterPro" id="IPR005467">
    <property type="entry name" value="His_kinase_dom"/>
</dbReference>
<protein>
    <recommendedName>
        <fullName evidence="2">histidine kinase</fullName>
        <ecNumber evidence="2">2.7.13.3</ecNumber>
    </recommendedName>
</protein>
<keyword evidence="6" id="KW-1133">Transmembrane helix</keyword>
<sequence>MNHEAYDISIIRDVSNQKSLTQELVNQIFLTQIHKQTKDGLPEIIDRWNKVHKSFESEDFNLKRSLPNNFRVDSILKNITIYKNRIYQLTDKKDLNSLNNHDLQLIAGWQIQYINGLDILIKTLENEFVLRLSKLKYIISLLTFLFILFIWSLYKLYVKGIIESVKMIFEDKEIQTEIMEAILESTKHQIWSVNKYYKLISFNSSFSNYITRFFGVVPKLGDSIYELGLDFKDQQKTRNYIDEAISGNRFIIHMEKEIQDKTFNYEVSFNPIIDKNNQVTGCSVYQSEVTQRIRTLNKLKSSESSLREAQRLANIGSWEWDINNDKIIWSEHLYQIFNQNPKKFEPSFDNFILQTHPEDRNLIENNFREYFNNQEYIDFISRVVLKDGRIRHMRHLGKLQYNQDKLVRITGTTQDITFMEISKLQILHQYKELQNFVYLVSHNIRGPISTLLSLLLLYDENTDRSKEEIVDLIKITVEKLDSTIQEINHSLTLKNISESDMEKVDLKKIAEDVLELLSHDLNNHNAIININFKNAKYVFGFRSYYINIFYNLILNSLKYKSKNKPLQINLSSEPISGERVEVMVSDNGIGMNLTTANVKNRIFEMYGRLSGSTSGKGLGLYLAKTQVEAMNGSIDVDSELGKGSTFTLNLLAKQ</sequence>
<evidence type="ECO:0000256" key="4">
    <source>
        <dbReference type="ARBA" id="ARBA00022679"/>
    </source>
</evidence>
<dbReference type="AlphaFoldDB" id="A0A918IX47"/>
<keyword evidence="6" id="KW-0812">Transmembrane</keyword>
<keyword evidence="5" id="KW-0418">Kinase</keyword>
<feature type="domain" description="Histidine kinase" evidence="7">
    <location>
        <begin position="439"/>
        <end position="654"/>
    </location>
</feature>
<evidence type="ECO:0000256" key="5">
    <source>
        <dbReference type="ARBA" id="ARBA00022777"/>
    </source>
</evidence>
<dbReference type="Gene3D" id="3.30.565.10">
    <property type="entry name" value="Histidine kinase-like ATPase, C-terminal domain"/>
    <property type="match status" value="1"/>
</dbReference>
<dbReference type="GO" id="GO:0000155">
    <property type="term" value="F:phosphorelay sensor kinase activity"/>
    <property type="evidence" value="ECO:0007669"/>
    <property type="project" value="InterPro"/>
</dbReference>
<gene>
    <name evidence="8" type="ORF">GCM10007383_21750</name>
</gene>
<dbReference type="SUPFAM" id="SSF55785">
    <property type="entry name" value="PYP-like sensor domain (PAS domain)"/>
    <property type="match status" value="1"/>
</dbReference>
<dbReference type="InterPro" id="IPR036097">
    <property type="entry name" value="HisK_dim/P_sf"/>
</dbReference>
<evidence type="ECO:0000313" key="8">
    <source>
        <dbReference type="EMBL" id="GGW36439.1"/>
    </source>
</evidence>
<dbReference type="PANTHER" id="PTHR43304:SF1">
    <property type="entry name" value="PAC DOMAIN-CONTAINING PROTEIN"/>
    <property type="match status" value="1"/>
</dbReference>
<evidence type="ECO:0000256" key="1">
    <source>
        <dbReference type="ARBA" id="ARBA00000085"/>
    </source>
</evidence>
<dbReference type="Gene3D" id="3.30.450.20">
    <property type="entry name" value="PAS domain"/>
    <property type="match status" value="2"/>
</dbReference>